<reference evidence="2" key="1">
    <citation type="submission" date="2021-02" db="EMBL/GenBank/DDBJ databases">
        <authorList>
            <person name="Dougan E. K."/>
            <person name="Rhodes N."/>
            <person name="Thang M."/>
            <person name="Chan C."/>
        </authorList>
    </citation>
    <scope>NUCLEOTIDE SEQUENCE</scope>
</reference>
<dbReference type="Proteomes" id="UP000601435">
    <property type="component" value="Unassembled WGS sequence"/>
</dbReference>
<name>A0A812W8W5_9DINO</name>
<evidence type="ECO:0000313" key="2">
    <source>
        <dbReference type="EMBL" id="CAE7670636.1"/>
    </source>
</evidence>
<feature type="compositionally biased region" description="Acidic residues" evidence="1">
    <location>
        <begin position="367"/>
        <end position="379"/>
    </location>
</feature>
<evidence type="ECO:0000256" key="1">
    <source>
        <dbReference type="SAM" id="MobiDB-lite"/>
    </source>
</evidence>
<feature type="region of interest" description="Disordered" evidence="1">
    <location>
        <begin position="148"/>
        <end position="168"/>
    </location>
</feature>
<dbReference type="EMBL" id="CAJNJA010032763">
    <property type="protein sequence ID" value="CAE7670636.1"/>
    <property type="molecule type" value="Genomic_DNA"/>
</dbReference>
<evidence type="ECO:0000313" key="3">
    <source>
        <dbReference type="Proteomes" id="UP000601435"/>
    </source>
</evidence>
<dbReference type="AlphaFoldDB" id="A0A812W8W5"/>
<dbReference type="OrthoDB" id="447750at2759"/>
<feature type="non-terminal residue" evidence="2">
    <location>
        <position position="1"/>
    </location>
</feature>
<feature type="compositionally biased region" description="Basic and acidic residues" evidence="1">
    <location>
        <begin position="409"/>
        <end position="431"/>
    </location>
</feature>
<accession>A0A812W8W5</accession>
<evidence type="ECO:0008006" key="4">
    <source>
        <dbReference type="Google" id="ProtNLM"/>
    </source>
</evidence>
<comment type="caution">
    <text evidence="2">The sequence shown here is derived from an EMBL/GenBank/DDBJ whole genome shotgun (WGS) entry which is preliminary data.</text>
</comment>
<gene>
    <name evidence="2" type="ORF">SNEC2469_LOCUS19194</name>
</gene>
<organism evidence="2 3">
    <name type="scientific">Symbiodinium necroappetens</name>
    <dbReference type="NCBI Taxonomy" id="1628268"/>
    <lineage>
        <taxon>Eukaryota</taxon>
        <taxon>Sar</taxon>
        <taxon>Alveolata</taxon>
        <taxon>Dinophyceae</taxon>
        <taxon>Suessiales</taxon>
        <taxon>Symbiodiniaceae</taxon>
        <taxon>Symbiodinium</taxon>
    </lineage>
</organism>
<protein>
    <recommendedName>
        <fullName evidence="4">CCHC-type domain-containing protein</fullName>
    </recommendedName>
</protein>
<feature type="region of interest" description="Disordered" evidence="1">
    <location>
        <begin position="409"/>
        <end position="441"/>
    </location>
</feature>
<feature type="region of interest" description="Disordered" evidence="1">
    <location>
        <begin position="346"/>
        <end position="393"/>
    </location>
</feature>
<proteinExistence type="predicted"/>
<keyword evidence="3" id="KW-1185">Reference proteome</keyword>
<sequence>SRLVCQTPMHTVLYLINDMLSTTLVNGVTVGRAKGATGPPNHGEMVGIKLVAGRKATSTATTIDAAAGNLLPLKSLIAVDTGDQTIPGATAGTPGRRATTTMGGDDFMATEVGVDRINLPRRMVELAELKVAILETIIADDGAMEWTKQDRPGAASTPLPGRATNGTGRASEKLAIPSFAGEDSEDLGGSTRSYLRQIEAWRRMTYLPESQQGLVLYQNLTGKAWVAAEELSVSRLGSSGGVEYFVAWLNARFLDLEVARIGRAFSDFFRKLRRRNGQSIREYNSEYDRLHARLREVGCCLPQECAAWLYVDRLQLDEPQELNLLASVGNQYNLLKLQQAAVLHDRSHRKPWESKAKRPYTAHLTEDADGDDAGEDRDDAFEHSEGEEGIPEEVAVAYATYQSAKDKYREQAKARGYHGDRGGPNAGRDKGPGNGASTSRDDKIKLMKARSYCMSCGKKGHWHKDPECPNRGAKEVEMCHHVPSEVYALRHDGPILVGITDTACAKSVAGTTWLQSYSDLVKDSLGKPEFVRESEAFKFGTGKVHHSAFYVLVKFKLGDKVVEMKTSIINGDIPLLLSKGALAQLGMVYDVAANRASFNKVGLANFDL</sequence>
<feature type="non-terminal residue" evidence="2">
    <location>
        <position position="608"/>
    </location>
</feature>